<proteinExistence type="predicted"/>
<organism evidence="1 2">
    <name type="scientific">Candidatus Iainarchaeum sp</name>
    <dbReference type="NCBI Taxonomy" id="3101447"/>
    <lineage>
        <taxon>Archaea</taxon>
        <taxon>Candidatus Iainarchaeota</taxon>
        <taxon>Candidatus Iainarchaeia</taxon>
        <taxon>Candidatus Iainarchaeales</taxon>
        <taxon>Candidatus Iainarchaeaceae</taxon>
        <taxon>Candidatus Iainarchaeum</taxon>
    </lineage>
</organism>
<dbReference type="CDD" id="cd22231">
    <property type="entry name" value="RHH_NikR_HicB-like"/>
    <property type="match status" value="1"/>
</dbReference>
<sequence length="91" mass="10691">MRQYVMNVEPKLIAEVDRIIKKEKLYSSRNEFIRDAIRGKVLDYRRLLLRAELRKIAENALAKGWNGKMPSKKQRGKIAEEYLAERGLSLD</sequence>
<dbReference type="AlphaFoldDB" id="A0A938YX41"/>
<dbReference type="GO" id="GO:0006355">
    <property type="term" value="P:regulation of DNA-templated transcription"/>
    <property type="evidence" value="ECO:0007669"/>
    <property type="project" value="InterPro"/>
</dbReference>
<dbReference type="Proteomes" id="UP000809243">
    <property type="component" value="Unassembled WGS sequence"/>
</dbReference>
<dbReference type="EMBL" id="JAFGDB010000079">
    <property type="protein sequence ID" value="MBN2067747.1"/>
    <property type="molecule type" value="Genomic_DNA"/>
</dbReference>
<evidence type="ECO:0000313" key="1">
    <source>
        <dbReference type="EMBL" id="MBN2067747.1"/>
    </source>
</evidence>
<reference evidence="1" key="1">
    <citation type="submission" date="2021-01" db="EMBL/GenBank/DDBJ databases">
        <title>Active Sulfur Cycling in an Early Earth Analoge.</title>
        <authorList>
            <person name="Hahn C.R."/>
            <person name="Youssef N.H."/>
            <person name="Elshahed M."/>
        </authorList>
    </citation>
    <scope>NUCLEOTIDE SEQUENCE</scope>
    <source>
        <strain evidence="1">Zod_Metabat.1151</strain>
    </source>
</reference>
<comment type="caution">
    <text evidence="1">The sequence shown here is derived from an EMBL/GenBank/DDBJ whole genome shotgun (WGS) entry which is preliminary data.</text>
</comment>
<gene>
    <name evidence="1" type="ORF">JW744_04730</name>
</gene>
<dbReference type="Gene3D" id="1.10.1220.10">
    <property type="entry name" value="Met repressor-like"/>
    <property type="match status" value="1"/>
</dbReference>
<accession>A0A938YX41</accession>
<evidence type="ECO:0000313" key="2">
    <source>
        <dbReference type="Proteomes" id="UP000809243"/>
    </source>
</evidence>
<dbReference type="InterPro" id="IPR013321">
    <property type="entry name" value="Arc_rbn_hlx_hlx"/>
</dbReference>
<name>A0A938YX41_9ARCH</name>
<protein>
    <submittedName>
        <fullName evidence="1">Ribbon-helix-helix protein, CopG family</fullName>
    </submittedName>
</protein>